<gene>
    <name evidence="2" type="ORF">FHG66_03115</name>
</gene>
<evidence type="ECO:0000313" key="3">
    <source>
        <dbReference type="Proteomes" id="UP000305887"/>
    </source>
</evidence>
<sequence length="107" mass="11628">MLLHCVFCAIRSDVDPQALQTVMDDLAALRSEVDGMLSFQHGPNRDYEGKSPGHGHGFVIGFRNREAHLAYDGHPRHKDAGARLVALCEGGYDGIMVYDLEDAASSG</sequence>
<dbReference type="Pfam" id="PF07876">
    <property type="entry name" value="Dabb"/>
    <property type="match status" value="1"/>
</dbReference>
<feature type="domain" description="Stress-response A/B barrel" evidence="1">
    <location>
        <begin position="2"/>
        <end position="100"/>
    </location>
</feature>
<keyword evidence="3" id="KW-1185">Reference proteome</keyword>
<name>A0A5C4N2W1_9RHOB</name>
<reference evidence="2 3" key="1">
    <citation type="submission" date="2019-06" db="EMBL/GenBank/DDBJ databases">
        <title>YIM 131921 draft genome.</title>
        <authorList>
            <person name="Jiang L."/>
        </authorList>
    </citation>
    <scope>NUCLEOTIDE SEQUENCE [LARGE SCALE GENOMIC DNA]</scope>
    <source>
        <strain evidence="2 3">YIM 131921</strain>
    </source>
</reference>
<organism evidence="2 3">
    <name type="scientific">Rubellimicrobium rubrum</name>
    <dbReference type="NCBI Taxonomy" id="2585369"/>
    <lineage>
        <taxon>Bacteria</taxon>
        <taxon>Pseudomonadati</taxon>
        <taxon>Pseudomonadota</taxon>
        <taxon>Alphaproteobacteria</taxon>
        <taxon>Rhodobacterales</taxon>
        <taxon>Roseobacteraceae</taxon>
        <taxon>Rubellimicrobium</taxon>
    </lineage>
</organism>
<dbReference type="InterPro" id="IPR013097">
    <property type="entry name" value="Dabb"/>
</dbReference>
<dbReference type="InterPro" id="IPR011008">
    <property type="entry name" value="Dimeric_a/b-barrel"/>
</dbReference>
<protein>
    <submittedName>
        <fullName evidence="2">Dabb family protein</fullName>
    </submittedName>
</protein>
<proteinExistence type="predicted"/>
<evidence type="ECO:0000313" key="2">
    <source>
        <dbReference type="EMBL" id="TNC51822.1"/>
    </source>
</evidence>
<dbReference type="Gene3D" id="3.30.70.100">
    <property type="match status" value="1"/>
</dbReference>
<dbReference type="SUPFAM" id="SSF54909">
    <property type="entry name" value="Dimeric alpha+beta barrel"/>
    <property type="match status" value="1"/>
</dbReference>
<dbReference type="Proteomes" id="UP000305887">
    <property type="component" value="Unassembled WGS sequence"/>
</dbReference>
<evidence type="ECO:0000259" key="1">
    <source>
        <dbReference type="PROSITE" id="PS51502"/>
    </source>
</evidence>
<comment type="caution">
    <text evidence="2">The sequence shown here is derived from an EMBL/GenBank/DDBJ whole genome shotgun (WGS) entry which is preliminary data.</text>
</comment>
<accession>A0A5C4N2W1</accession>
<dbReference type="PROSITE" id="PS51502">
    <property type="entry name" value="S_R_A_B_BARREL"/>
    <property type="match status" value="1"/>
</dbReference>
<dbReference type="EMBL" id="VDFU01000003">
    <property type="protein sequence ID" value="TNC51822.1"/>
    <property type="molecule type" value="Genomic_DNA"/>
</dbReference>
<dbReference type="RefSeq" id="WP_139075243.1">
    <property type="nucleotide sequence ID" value="NZ_VDFU01000003.1"/>
</dbReference>
<dbReference type="AlphaFoldDB" id="A0A5C4N2W1"/>
<dbReference type="SMART" id="SM00886">
    <property type="entry name" value="Dabb"/>
    <property type="match status" value="1"/>
</dbReference>
<dbReference type="OrthoDB" id="9816070at2"/>